<evidence type="ECO:0000313" key="3">
    <source>
        <dbReference type="Proteomes" id="UP000816034"/>
    </source>
</evidence>
<evidence type="ECO:0000313" key="2">
    <source>
        <dbReference type="EMBL" id="KAG2373748.1"/>
    </source>
</evidence>
<proteinExistence type="predicted"/>
<sequence length="284" mass="31845">MKRNNHNKPATPTSKTEQPKAVPSPNTTTSSDDKPRKQLSSSISSLRFMNRNKPQTPASVLQAAVSRKSNFTSSTNIANSSSNTSLTFKSTTSRVVIPSSHKNEYSNTPSSEHPSNEAVHTQHLNPITRDHLSEQWSYINEGKLDQVIQQSLSFSGNNQEQIVESLGSSNNIEQDCDSIYAMSFYGIDSSSSSTTMLYTENDHTMNNNSESLASSGRLRFGTFKQQQKQEEEEEDEKTNPLKRKKDNITLPIGWQQQQQSFTKSSSKGFNKKTKHSHKPQRKKP</sequence>
<feature type="compositionally biased region" description="Polar residues" evidence="1">
    <location>
        <begin position="201"/>
        <end position="214"/>
    </location>
</feature>
<feature type="region of interest" description="Disordered" evidence="1">
    <location>
        <begin position="201"/>
        <end position="284"/>
    </location>
</feature>
<protein>
    <submittedName>
        <fullName evidence="2">Uncharacterized protein</fullName>
    </submittedName>
</protein>
<reference evidence="2 3" key="1">
    <citation type="journal article" date="2018" name="BMC Genomics">
        <title>The genome of Naegleria lovaniensis, the basis for a comparative approach to unravel pathogenicity factors of the human pathogenic amoeba N. fowleri.</title>
        <authorList>
            <person name="Liechti N."/>
            <person name="Schurch N."/>
            <person name="Bruggmann R."/>
            <person name="Wittwer M."/>
        </authorList>
    </citation>
    <scope>NUCLEOTIDE SEQUENCE [LARGE SCALE GENOMIC DNA]</scope>
    <source>
        <strain evidence="2 3">ATCC 30569</strain>
    </source>
</reference>
<feature type="compositionally biased region" description="Polar residues" evidence="1">
    <location>
        <begin position="105"/>
        <end position="118"/>
    </location>
</feature>
<organism evidence="2 3">
    <name type="scientific">Naegleria lovaniensis</name>
    <name type="common">Amoeba</name>
    <dbReference type="NCBI Taxonomy" id="51637"/>
    <lineage>
        <taxon>Eukaryota</taxon>
        <taxon>Discoba</taxon>
        <taxon>Heterolobosea</taxon>
        <taxon>Tetramitia</taxon>
        <taxon>Eutetramitia</taxon>
        <taxon>Vahlkampfiidae</taxon>
        <taxon>Naegleria</taxon>
    </lineage>
</organism>
<gene>
    <name evidence="2" type="ORF">C9374_011837</name>
</gene>
<evidence type="ECO:0000256" key="1">
    <source>
        <dbReference type="SAM" id="MobiDB-lite"/>
    </source>
</evidence>
<dbReference type="Proteomes" id="UP000816034">
    <property type="component" value="Unassembled WGS sequence"/>
</dbReference>
<dbReference type="AlphaFoldDB" id="A0AA88GEJ6"/>
<name>A0AA88GEJ6_NAELO</name>
<feature type="compositionally biased region" description="Polar residues" evidence="1">
    <location>
        <begin position="7"/>
        <end position="16"/>
    </location>
</feature>
<dbReference type="RefSeq" id="XP_044542922.1">
    <property type="nucleotide sequence ID" value="XM_044687536.1"/>
</dbReference>
<feature type="compositionally biased region" description="Basic residues" evidence="1">
    <location>
        <begin position="269"/>
        <end position="284"/>
    </location>
</feature>
<keyword evidence="3" id="KW-1185">Reference proteome</keyword>
<dbReference type="EMBL" id="PYSW02000051">
    <property type="protein sequence ID" value="KAG2373748.1"/>
    <property type="molecule type" value="Genomic_DNA"/>
</dbReference>
<feature type="region of interest" description="Disordered" evidence="1">
    <location>
        <begin position="1"/>
        <end position="60"/>
    </location>
</feature>
<feature type="region of interest" description="Disordered" evidence="1">
    <location>
        <begin position="98"/>
        <end position="118"/>
    </location>
</feature>
<comment type="caution">
    <text evidence="2">The sequence shown here is derived from an EMBL/GenBank/DDBJ whole genome shotgun (WGS) entry which is preliminary data.</text>
</comment>
<accession>A0AA88GEJ6</accession>
<dbReference type="GeneID" id="68104291"/>
<feature type="compositionally biased region" description="Polar residues" evidence="1">
    <location>
        <begin position="38"/>
        <end position="59"/>
    </location>
</feature>